<dbReference type="SUPFAM" id="SSF49785">
    <property type="entry name" value="Galactose-binding domain-like"/>
    <property type="match status" value="1"/>
</dbReference>
<proteinExistence type="predicted"/>
<evidence type="ECO:0008006" key="3">
    <source>
        <dbReference type="Google" id="ProtNLM"/>
    </source>
</evidence>
<dbReference type="EMBL" id="PZQS01000005">
    <property type="protein sequence ID" value="PVD30771.1"/>
    <property type="molecule type" value="Genomic_DNA"/>
</dbReference>
<comment type="caution">
    <text evidence="1">The sequence shown here is derived from an EMBL/GenBank/DDBJ whole genome shotgun (WGS) entry which is preliminary data.</text>
</comment>
<dbReference type="InterPro" id="IPR051941">
    <property type="entry name" value="BG_Antigen-Binding_Lectin"/>
</dbReference>
<dbReference type="AlphaFoldDB" id="A0A2T7PBI0"/>
<protein>
    <recommendedName>
        <fullName evidence="3">Fucolectin tachylectin-4 pentraxin-1 domain-containing protein</fullName>
    </recommendedName>
</protein>
<dbReference type="Proteomes" id="UP000245119">
    <property type="component" value="Linkage Group LG5"/>
</dbReference>
<dbReference type="Gene3D" id="2.60.120.260">
    <property type="entry name" value="Galactose-binding domain-like"/>
    <property type="match status" value="1"/>
</dbReference>
<keyword evidence="2" id="KW-1185">Reference proteome</keyword>
<evidence type="ECO:0000313" key="2">
    <source>
        <dbReference type="Proteomes" id="UP000245119"/>
    </source>
</evidence>
<evidence type="ECO:0000313" key="1">
    <source>
        <dbReference type="EMBL" id="PVD30771.1"/>
    </source>
</evidence>
<dbReference type="PANTHER" id="PTHR45713">
    <property type="entry name" value="FTP DOMAIN-CONTAINING PROTEIN"/>
    <property type="match status" value="1"/>
</dbReference>
<organism evidence="1 2">
    <name type="scientific">Pomacea canaliculata</name>
    <name type="common">Golden apple snail</name>
    <dbReference type="NCBI Taxonomy" id="400727"/>
    <lineage>
        <taxon>Eukaryota</taxon>
        <taxon>Metazoa</taxon>
        <taxon>Spiralia</taxon>
        <taxon>Lophotrochozoa</taxon>
        <taxon>Mollusca</taxon>
        <taxon>Gastropoda</taxon>
        <taxon>Caenogastropoda</taxon>
        <taxon>Architaenioglossa</taxon>
        <taxon>Ampullarioidea</taxon>
        <taxon>Ampullariidae</taxon>
        <taxon>Pomacea</taxon>
    </lineage>
</organism>
<gene>
    <name evidence="1" type="ORF">C0Q70_10046</name>
</gene>
<reference evidence="1 2" key="1">
    <citation type="submission" date="2018-04" db="EMBL/GenBank/DDBJ databases">
        <title>The genome of golden apple snail Pomacea canaliculata provides insight into stress tolerance and invasive adaptation.</title>
        <authorList>
            <person name="Liu C."/>
            <person name="Liu B."/>
            <person name="Ren Y."/>
            <person name="Zhang Y."/>
            <person name="Wang H."/>
            <person name="Li S."/>
            <person name="Jiang F."/>
            <person name="Yin L."/>
            <person name="Zhang G."/>
            <person name="Qian W."/>
            <person name="Fan W."/>
        </authorList>
    </citation>
    <scope>NUCLEOTIDE SEQUENCE [LARGE SCALE GENOMIC DNA]</scope>
    <source>
        <strain evidence="1">SZHN2017</strain>
        <tissue evidence="1">Muscle</tissue>
    </source>
</reference>
<dbReference type="OrthoDB" id="6162287at2759"/>
<name>A0A2T7PBI0_POMCA</name>
<accession>A0A2T7PBI0</accession>
<dbReference type="InterPro" id="IPR008979">
    <property type="entry name" value="Galactose-bd-like_sf"/>
</dbReference>
<sequence>MNQQSCTHTDPPSKDNTQHIHWWQVDLGKLILVSYIIIANRVDCCRYRDHCCVRGCVPALRLANFTVELGRLESNRSINYTVCRYFDGVAGQLTNLTCTRSIWGQFVRISLIGETLTLCEVEVYGDTDDKQLTGEVAPQRFDNLK</sequence>
<dbReference type="Pfam" id="PF22633">
    <property type="entry name" value="F5_F8_type_C_2"/>
    <property type="match status" value="1"/>
</dbReference>
<dbReference type="PANTHER" id="PTHR45713:SF6">
    <property type="entry name" value="F5_8 TYPE C DOMAIN-CONTAINING PROTEIN"/>
    <property type="match status" value="1"/>
</dbReference>